<dbReference type="CDD" id="cd00077">
    <property type="entry name" value="HDc"/>
    <property type="match status" value="1"/>
</dbReference>
<keyword evidence="3" id="KW-1185">Reference proteome</keyword>
<reference evidence="2" key="1">
    <citation type="submission" date="2022-06" db="EMBL/GenBank/DDBJ databases">
        <title>Amycolatopsis iheyaensis sp. nov., a new species of the genus Amycolatopsis isolated from soil in Iheya island, Japan.</title>
        <authorList>
            <person name="Ngamcharungchit C."/>
            <person name="Kanto H."/>
            <person name="Take A."/>
            <person name="Intra B."/>
            <person name="Matsumoto A."/>
            <person name="Panbangred W."/>
            <person name="Inahashi Y."/>
        </authorList>
    </citation>
    <scope>NUCLEOTIDE SEQUENCE</scope>
    <source>
        <strain evidence="2">OK19-0408</strain>
    </source>
</reference>
<dbReference type="AlphaFoldDB" id="A0A9X2NGZ8"/>
<dbReference type="Gene3D" id="1.20.58.1910">
    <property type="match status" value="1"/>
</dbReference>
<dbReference type="InterPro" id="IPR006674">
    <property type="entry name" value="HD_domain"/>
</dbReference>
<proteinExistence type="predicted"/>
<dbReference type="RefSeq" id="WP_257923775.1">
    <property type="nucleotide sequence ID" value="NZ_JAMXQV010000018.1"/>
</dbReference>
<evidence type="ECO:0000313" key="3">
    <source>
        <dbReference type="Proteomes" id="UP001144096"/>
    </source>
</evidence>
<name>A0A9X2NGZ8_9PSEU</name>
<accession>A0A9X2NGZ8</accession>
<dbReference type="PANTHER" id="PTHR33594">
    <property type="entry name" value="SUPERFAMILY HYDROLASE, PUTATIVE (AFU_ORTHOLOGUE AFUA_1G03035)-RELATED"/>
    <property type="match status" value="1"/>
</dbReference>
<dbReference type="InterPro" id="IPR003607">
    <property type="entry name" value="HD/PDEase_dom"/>
</dbReference>
<gene>
    <name evidence="2" type="ORF">M8542_30695</name>
</gene>
<evidence type="ECO:0000259" key="1">
    <source>
        <dbReference type="SMART" id="SM00471"/>
    </source>
</evidence>
<feature type="domain" description="HD/PDEase" evidence="1">
    <location>
        <begin position="34"/>
        <end position="149"/>
    </location>
</feature>
<dbReference type="Pfam" id="PF01966">
    <property type="entry name" value="HD"/>
    <property type="match status" value="1"/>
</dbReference>
<organism evidence="2 3">
    <name type="scientific">Amycolatopsis iheyensis</name>
    <dbReference type="NCBI Taxonomy" id="2945988"/>
    <lineage>
        <taxon>Bacteria</taxon>
        <taxon>Bacillati</taxon>
        <taxon>Actinomycetota</taxon>
        <taxon>Actinomycetes</taxon>
        <taxon>Pseudonocardiales</taxon>
        <taxon>Pseudonocardiaceae</taxon>
        <taxon>Amycolatopsis</taxon>
    </lineage>
</organism>
<dbReference type="Proteomes" id="UP001144096">
    <property type="component" value="Unassembled WGS sequence"/>
</dbReference>
<dbReference type="Gene3D" id="1.10.472.50">
    <property type="entry name" value="HD-domain/PDEase-like"/>
    <property type="match status" value="1"/>
</dbReference>
<dbReference type="PANTHER" id="PTHR33594:SF1">
    <property type="entry name" value="HD_PDEASE DOMAIN-CONTAINING PROTEIN"/>
    <property type="match status" value="1"/>
</dbReference>
<dbReference type="SMART" id="SM00471">
    <property type="entry name" value="HDc"/>
    <property type="match status" value="1"/>
</dbReference>
<dbReference type="EMBL" id="JAMXQV010000018">
    <property type="protein sequence ID" value="MCR6487206.1"/>
    <property type="molecule type" value="Genomic_DNA"/>
</dbReference>
<comment type="caution">
    <text evidence="2">The sequence shown here is derived from an EMBL/GenBank/DDBJ whole genome shotgun (WGS) entry which is preliminary data.</text>
</comment>
<dbReference type="SUPFAM" id="SSF109604">
    <property type="entry name" value="HD-domain/PDEase-like"/>
    <property type="match status" value="1"/>
</dbReference>
<evidence type="ECO:0000313" key="2">
    <source>
        <dbReference type="EMBL" id="MCR6487206.1"/>
    </source>
</evidence>
<sequence>MPESEAAARARPERSTELVRKTEQIVRSKLHNESTGHDWWHADRVRSTAVRIAREESADELVVELAALLHDVEDFKFSGSEDTGPRFAGDFLRSIGVAEQDANHVADIIRNISFKGARVTPAPLTLEGHCIQDADRLDAIGAIGIARTFAYGGYRRRPIHDPEVAPVEHDSVQSYLSTKGTTINHFHEKLLLLRDRMNTEFGRKLAEERHRFMEGFLAEFDSEWKGER</sequence>
<protein>
    <submittedName>
        <fullName evidence="2">HD domain-containing protein</fullName>
    </submittedName>
</protein>